<reference evidence="3" key="2">
    <citation type="journal article" date="2022" name="Front. Microbiol.">
        <title>Comparative Genomic Analysis Revealed Distinct Molecular Components and Organization of CO2-Concentrating Mechanism in Thermophilic Cyanobacteria.</title>
        <authorList>
            <person name="Tang J."/>
            <person name="Zhou H."/>
            <person name="Yao D."/>
            <person name="Riaz S."/>
            <person name="You D."/>
            <person name="Klepacz-Smolka A."/>
            <person name="Daroch M."/>
        </authorList>
    </citation>
    <scope>NUCLEOTIDE SEQUENCE [LARGE SCALE GENOMIC DNA]</scope>
    <source>
        <strain evidence="3">PCC 6715</strain>
    </source>
</reference>
<evidence type="ECO:0000313" key="2">
    <source>
        <dbReference type="EMBL" id="ATS17827.1"/>
    </source>
</evidence>
<dbReference type="InterPro" id="IPR036866">
    <property type="entry name" value="RibonucZ/Hydroxyglut_hydro"/>
</dbReference>
<keyword evidence="3" id="KW-1185">Reference proteome</keyword>
<dbReference type="InterPro" id="IPR050698">
    <property type="entry name" value="MBL"/>
</dbReference>
<dbReference type="PANTHER" id="PTHR11203">
    <property type="entry name" value="CLEAVAGE AND POLYADENYLATION SPECIFICITY FACTOR FAMILY MEMBER"/>
    <property type="match status" value="1"/>
</dbReference>
<dbReference type="RefSeq" id="WP_099798182.1">
    <property type="nucleotide sequence ID" value="NZ_CP018092.1"/>
</dbReference>
<dbReference type="Pfam" id="PF07521">
    <property type="entry name" value="RMMBL"/>
    <property type="match status" value="1"/>
</dbReference>
<dbReference type="Proteomes" id="UP000231057">
    <property type="component" value="Chromosome"/>
</dbReference>
<dbReference type="OrthoDB" id="9803916at2"/>
<dbReference type="InterPro" id="IPR011108">
    <property type="entry name" value="RMMBL"/>
</dbReference>
<dbReference type="EMBL" id="CP018092">
    <property type="protein sequence ID" value="ATS17827.1"/>
    <property type="molecule type" value="Genomic_DNA"/>
</dbReference>
<protein>
    <recommendedName>
        <fullName evidence="1">Metallo-beta-lactamase domain-containing protein</fullName>
    </recommendedName>
</protein>
<feature type="domain" description="Metallo-beta-lactamase" evidence="1">
    <location>
        <begin position="14"/>
        <end position="190"/>
    </location>
</feature>
<dbReference type="SUPFAM" id="SSF56281">
    <property type="entry name" value="Metallo-hydrolase/oxidoreductase"/>
    <property type="match status" value="1"/>
</dbReference>
<dbReference type="PANTHER" id="PTHR11203:SF37">
    <property type="entry name" value="INTEGRATOR COMPLEX SUBUNIT 11"/>
    <property type="match status" value="1"/>
</dbReference>
<dbReference type="AlphaFoldDB" id="A0A2D2Q0L5"/>
<reference evidence="2 3" key="1">
    <citation type="submission" date="2016-11" db="EMBL/GenBank/DDBJ databases">
        <title>Complete genome sequence of thermophilic cyanobacteria strain Synechococcus sp. PCC6715.</title>
        <authorList>
            <person name="Tang J."/>
            <person name="Daroch M."/>
            <person name="Liang Y."/>
            <person name="Jiang D."/>
            <person name="Shah M."/>
        </authorList>
    </citation>
    <scope>NUCLEOTIDE SEQUENCE [LARGE SCALE GENOMIC DNA]</scope>
    <source>
        <strain evidence="2 3">PCC 6715</strain>
    </source>
</reference>
<proteinExistence type="predicted"/>
<dbReference type="Pfam" id="PF12706">
    <property type="entry name" value="Lactamase_B_2"/>
    <property type="match status" value="1"/>
</dbReference>
<dbReference type="Gene3D" id="3.60.15.10">
    <property type="entry name" value="Ribonuclease Z/Hydroxyacylglutathione hydrolase-like"/>
    <property type="match status" value="2"/>
</dbReference>
<dbReference type="InterPro" id="IPR001279">
    <property type="entry name" value="Metallo-B-lactamas"/>
</dbReference>
<sequence length="541" mass="60306">MIECLNYGVGHAGEGVCIGLELGTYRILLDCGIPSLSVLPLEEIEEHPFDLVLCSHAHADHAQSLLAFHRRFPHIPVYASEVTAQLLPLNWPDEEVPPFCRALPWRSPVEFGDGLTAELFPAGHLPGAAVFALTYQEANPEQPPLSVVYTGDFFLSNTRFAEGLPLADLRGLQPDVLIIEASLGTARHPHRRQQENQLAERIRTAVDQGYNVLLPLPPLGVAQEILILLRSHHLFTGQPIQIWVTTAIARSCDAYLTVLPHLPTAIQNFAQHQALFWDQRVKPQVQPLSSLDQISPRPEQATIVLVDQGQELLPYLERGDRPWLVLYPRLLYGQPFRDLDPQLSQLPQVEVDSFLLSLHADGPATTQLIHNIRPQHVVLIHGDPNYLADLASLNELSNRYHLHTPTSGSTIQFPIGQLTLSTPSSLVQLAYEGEVSEWNDDALIRLPAAITADPRWRRLADTGFILASWQGEQLLVRGMTPKEVLGMTAAIAPEQESCFNCQFYRGQRCWNEASALYNFKVAPEGYCPAFERAETQPEPDS</sequence>
<dbReference type="SMART" id="SM00849">
    <property type="entry name" value="Lactamase_B"/>
    <property type="match status" value="1"/>
</dbReference>
<evidence type="ECO:0000259" key="1">
    <source>
        <dbReference type="SMART" id="SM00849"/>
    </source>
</evidence>
<accession>A0A2D2Q0L5</accession>
<dbReference type="Gene3D" id="3.40.50.10890">
    <property type="match status" value="1"/>
</dbReference>
<dbReference type="GO" id="GO:0004521">
    <property type="term" value="F:RNA endonuclease activity"/>
    <property type="evidence" value="ECO:0007669"/>
    <property type="project" value="TreeGrafter"/>
</dbReference>
<organism evidence="2 3">
    <name type="scientific">Parathermosynechococcus lividus PCC 6715</name>
    <dbReference type="NCBI Taxonomy" id="1917166"/>
    <lineage>
        <taxon>Bacteria</taxon>
        <taxon>Bacillati</taxon>
        <taxon>Cyanobacteriota</taxon>
        <taxon>Cyanophyceae</taxon>
        <taxon>Acaryochloridales</taxon>
        <taxon>Thermosynechococcaceae</taxon>
        <taxon>Parathermosynechococcus</taxon>
    </lineage>
</organism>
<dbReference type="KEGG" id="slw:BRW62_02650"/>
<evidence type="ECO:0000313" key="3">
    <source>
        <dbReference type="Proteomes" id="UP000231057"/>
    </source>
</evidence>
<gene>
    <name evidence="2" type="ORF">BRW62_02650</name>
</gene>
<name>A0A2D2Q0L5_PARLV</name>